<comment type="caution">
    <text evidence="1">The sequence shown here is derived from an EMBL/GenBank/DDBJ whole genome shotgun (WGS) entry which is preliminary data.</text>
</comment>
<evidence type="ECO:0000313" key="1">
    <source>
        <dbReference type="EMBL" id="KAJ1202879.1"/>
    </source>
</evidence>
<sequence length="78" mass="8768">MHWEGLRALRNGFSFFRRASRADPPGAVETRLRPRLGLRCQGVLRVTWFAVASLLSEDRGLGTLGRFPGYLKCCFGGR</sequence>
<dbReference type="Proteomes" id="UP001066276">
    <property type="component" value="Chromosome 2_1"/>
</dbReference>
<protein>
    <submittedName>
        <fullName evidence="1">Uncharacterized protein</fullName>
    </submittedName>
</protein>
<keyword evidence="2" id="KW-1185">Reference proteome</keyword>
<reference evidence="1" key="1">
    <citation type="journal article" date="2022" name="bioRxiv">
        <title>Sequencing and chromosome-scale assembly of the giantPleurodeles waltlgenome.</title>
        <authorList>
            <person name="Brown T."/>
            <person name="Elewa A."/>
            <person name="Iarovenko S."/>
            <person name="Subramanian E."/>
            <person name="Araus A.J."/>
            <person name="Petzold A."/>
            <person name="Susuki M."/>
            <person name="Suzuki K.-i.T."/>
            <person name="Hayashi T."/>
            <person name="Toyoda A."/>
            <person name="Oliveira C."/>
            <person name="Osipova E."/>
            <person name="Leigh N.D."/>
            <person name="Simon A."/>
            <person name="Yun M.H."/>
        </authorList>
    </citation>
    <scope>NUCLEOTIDE SEQUENCE</scope>
    <source>
        <strain evidence="1">20211129_DDA</strain>
        <tissue evidence="1">Liver</tissue>
    </source>
</reference>
<gene>
    <name evidence="1" type="ORF">NDU88_006674</name>
</gene>
<accession>A0AAV7VMK8</accession>
<dbReference type="EMBL" id="JANPWB010000003">
    <property type="protein sequence ID" value="KAJ1202879.1"/>
    <property type="molecule type" value="Genomic_DNA"/>
</dbReference>
<evidence type="ECO:0000313" key="2">
    <source>
        <dbReference type="Proteomes" id="UP001066276"/>
    </source>
</evidence>
<dbReference type="AlphaFoldDB" id="A0AAV7VMK8"/>
<name>A0AAV7VMK8_PLEWA</name>
<organism evidence="1 2">
    <name type="scientific">Pleurodeles waltl</name>
    <name type="common">Iberian ribbed newt</name>
    <dbReference type="NCBI Taxonomy" id="8319"/>
    <lineage>
        <taxon>Eukaryota</taxon>
        <taxon>Metazoa</taxon>
        <taxon>Chordata</taxon>
        <taxon>Craniata</taxon>
        <taxon>Vertebrata</taxon>
        <taxon>Euteleostomi</taxon>
        <taxon>Amphibia</taxon>
        <taxon>Batrachia</taxon>
        <taxon>Caudata</taxon>
        <taxon>Salamandroidea</taxon>
        <taxon>Salamandridae</taxon>
        <taxon>Pleurodelinae</taxon>
        <taxon>Pleurodeles</taxon>
    </lineage>
</organism>
<proteinExistence type="predicted"/>